<protein>
    <submittedName>
        <fullName evidence="4">NAD(P)-binding protein</fullName>
    </submittedName>
</protein>
<reference evidence="4 5" key="1">
    <citation type="journal article" date="2012" name="PLoS Pathog.">
        <title>Diverse lifestyles and strategies of plant pathogenesis encoded in the genomes of eighteen Dothideomycetes fungi.</title>
        <authorList>
            <person name="Ohm R.A."/>
            <person name="Feau N."/>
            <person name="Henrissat B."/>
            <person name="Schoch C.L."/>
            <person name="Horwitz B.A."/>
            <person name="Barry K.W."/>
            <person name="Condon B.J."/>
            <person name="Copeland A.C."/>
            <person name="Dhillon B."/>
            <person name="Glaser F."/>
            <person name="Hesse C.N."/>
            <person name="Kosti I."/>
            <person name="LaButti K."/>
            <person name="Lindquist E.A."/>
            <person name="Lucas S."/>
            <person name="Salamov A.A."/>
            <person name="Bradshaw R.E."/>
            <person name="Ciuffetti L."/>
            <person name="Hamelin R.C."/>
            <person name="Kema G.H.J."/>
            <person name="Lawrence C."/>
            <person name="Scott J.A."/>
            <person name="Spatafora J.W."/>
            <person name="Turgeon B.G."/>
            <person name="de Wit P.J.G.M."/>
            <person name="Zhong S."/>
            <person name="Goodwin S.B."/>
            <person name="Grigoriev I.V."/>
        </authorList>
    </citation>
    <scope>NUCLEOTIDE SEQUENCE [LARGE SCALE GENOMIC DNA]</scope>
    <source>
        <strain evidence="4 5">SO2202</strain>
    </source>
</reference>
<dbReference type="OMA" id="AHEKPHQ"/>
<dbReference type="GeneID" id="27905595"/>
<dbReference type="RefSeq" id="XP_016763561.1">
    <property type="nucleotide sequence ID" value="XM_016908458.1"/>
</dbReference>
<dbReference type="STRING" id="692275.M3DBL5"/>
<dbReference type="HOGENOM" id="CLU_044876_2_0_1"/>
<dbReference type="GO" id="GO:0016491">
    <property type="term" value="F:oxidoreductase activity"/>
    <property type="evidence" value="ECO:0007669"/>
    <property type="project" value="UniProtKB-KW"/>
</dbReference>
<proteinExistence type="predicted"/>
<dbReference type="InterPro" id="IPR045312">
    <property type="entry name" value="PCBER-like"/>
</dbReference>
<dbReference type="Proteomes" id="UP000016931">
    <property type="component" value="Unassembled WGS sequence"/>
</dbReference>
<dbReference type="PANTHER" id="PTHR47706">
    <property type="entry name" value="NMRA-LIKE FAMILY PROTEIN"/>
    <property type="match status" value="1"/>
</dbReference>
<dbReference type="PANTHER" id="PTHR47706:SF11">
    <property type="entry name" value="ISOFLAVONE REDUCTASE FAMILY PROTEIN (AFU_ORTHOLOGUE AFUA_1G12510)"/>
    <property type="match status" value="1"/>
</dbReference>
<dbReference type="InterPro" id="IPR036291">
    <property type="entry name" value="NAD(P)-bd_dom_sf"/>
</dbReference>
<dbReference type="AlphaFoldDB" id="M3DBL5"/>
<dbReference type="eggNOG" id="ENOG502SAPA">
    <property type="taxonomic scope" value="Eukaryota"/>
</dbReference>
<dbReference type="SUPFAM" id="SSF51735">
    <property type="entry name" value="NAD(P)-binding Rossmann-fold domains"/>
    <property type="match status" value="1"/>
</dbReference>
<evidence type="ECO:0000256" key="2">
    <source>
        <dbReference type="ARBA" id="ARBA00023002"/>
    </source>
</evidence>
<keyword evidence="1" id="KW-0521">NADP</keyword>
<evidence type="ECO:0000313" key="4">
    <source>
        <dbReference type="EMBL" id="EMF15440.1"/>
    </source>
</evidence>
<dbReference type="OrthoDB" id="419598at2759"/>
<dbReference type="InterPro" id="IPR051609">
    <property type="entry name" value="NmrA/Isoflavone_reductase-like"/>
</dbReference>
<feature type="non-terminal residue" evidence="4">
    <location>
        <position position="1"/>
    </location>
</feature>
<keyword evidence="2" id="KW-0560">Oxidoreductase</keyword>
<evidence type="ECO:0000256" key="1">
    <source>
        <dbReference type="ARBA" id="ARBA00022857"/>
    </source>
</evidence>
<dbReference type="Pfam" id="PF05368">
    <property type="entry name" value="NmrA"/>
    <property type="match status" value="1"/>
</dbReference>
<sequence>TNKNILIFGATGLIGTHITNAILTNKHHFGTIAIFTSRNTLTDKPDHISHLQHQGVKILSGDITSDTDITAAYNSHDDDGGFDTIISALGRPVIDTQEKLIRLAAVHPTVKYFFPSEFGTDVEYDETSAHEIPHQRKLRVRALLREITSTSTLSTTSKTGNNDDYNNHLEYTYIVTGPYADADRSLYLSAQPPEKEAWGTFDVHRKRAVLLGDGNGKISLTTMRDVGKFVVAALLQQQKQQQQHSDGNANGGNVTKNRALRVNSFTTTPHELLAEFERQTGGEKWQVGYTSVEELERLERENPVVTLRRIWTSGKTLYAKGDNDELLNGAEEDDD</sequence>
<keyword evidence="5" id="KW-1185">Reference proteome</keyword>
<dbReference type="Gene3D" id="3.90.25.10">
    <property type="entry name" value="UDP-galactose 4-epimerase, domain 1"/>
    <property type="match status" value="1"/>
</dbReference>
<dbReference type="CDD" id="cd05259">
    <property type="entry name" value="PCBER_SDR_a"/>
    <property type="match status" value="1"/>
</dbReference>
<feature type="domain" description="NmrA-like" evidence="3">
    <location>
        <begin position="2"/>
        <end position="242"/>
    </location>
</feature>
<feature type="non-terminal residue" evidence="4">
    <location>
        <position position="335"/>
    </location>
</feature>
<dbReference type="EMBL" id="KB456261">
    <property type="protein sequence ID" value="EMF15440.1"/>
    <property type="molecule type" value="Genomic_DNA"/>
</dbReference>
<evidence type="ECO:0000313" key="5">
    <source>
        <dbReference type="Proteomes" id="UP000016931"/>
    </source>
</evidence>
<name>M3DBL5_SPHMS</name>
<accession>M3DBL5</accession>
<dbReference type="InterPro" id="IPR008030">
    <property type="entry name" value="NmrA-like"/>
</dbReference>
<dbReference type="Gene3D" id="3.40.50.720">
    <property type="entry name" value="NAD(P)-binding Rossmann-like Domain"/>
    <property type="match status" value="1"/>
</dbReference>
<organism evidence="4 5">
    <name type="scientific">Sphaerulina musiva (strain SO2202)</name>
    <name type="common">Poplar stem canker fungus</name>
    <name type="synonym">Septoria musiva</name>
    <dbReference type="NCBI Taxonomy" id="692275"/>
    <lineage>
        <taxon>Eukaryota</taxon>
        <taxon>Fungi</taxon>
        <taxon>Dikarya</taxon>
        <taxon>Ascomycota</taxon>
        <taxon>Pezizomycotina</taxon>
        <taxon>Dothideomycetes</taxon>
        <taxon>Dothideomycetidae</taxon>
        <taxon>Mycosphaerellales</taxon>
        <taxon>Mycosphaerellaceae</taxon>
        <taxon>Sphaerulina</taxon>
    </lineage>
</organism>
<evidence type="ECO:0000259" key="3">
    <source>
        <dbReference type="Pfam" id="PF05368"/>
    </source>
</evidence>
<gene>
    <name evidence="4" type="ORF">SEPMUDRAFT_29762</name>
</gene>